<gene>
    <name evidence="1" type="ORF">AEK19_MT0783</name>
</gene>
<reference evidence="1" key="1">
    <citation type="submission" date="2017-03" db="EMBL/GenBank/DDBJ databases">
        <title>The mitochondrial genome of the carnivorous plant Utricularia reniformis (Lentibulariaceae): structure, comparative analysis and evolutionary landmarks.</title>
        <authorList>
            <person name="Silva S.R."/>
            <person name="Alvarenga D.O."/>
            <person name="Michael T.P."/>
            <person name="Miranda V.F.O."/>
            <person name="Varani A.M."/>
        </authorList>
    </citation>
    <scope>NUCLEOTIDE SEQUENCE</scope>
</reference>
<protein>
    <submittedName>
        <fullName evidence="1">Uncharacterized protein</fullName>
    </submittedName>
</protein>
<dbReference type="AlphaFoldDB" id="A0A1Y0B0W5"/>
<name>A0A1Y0B0W5_9LAMI</name>
<keyword evidence="1" id="KW-0496">Mitochondrion</keyword>
<geneLocation type="mitochondrion" evidence="1"/>
<evidence type="ECO:0000313" key="1">
    <source>
        <dbReference type="EMBL" id="ART31024.1"/>
    </source>
</evidence>
<sequence>MLRLCVDAWVMHESTQDLGMKKEAQSNNHVETDGAVGR</sequence>
<accession>A0A1Y0B0W5</accession>
<dbReference type="EMBL" id="KY774314">
    <property type="protein sequence ID" value="ART31024.1"/>
    <property type="molecule type" value="Genomic_DNA"/>
</dbReference>
<proteinExistence type="predicted"/>
<organism evidence="1">
    <name type="scientific">Utricularia reniformis</name>
    <dbReference type="NCBI Taxonomy" id="192314"/>
    <lineage>
        <taxon>Eukaryota</taxon>
        <taxon>Viridiplantae</taxon>
        <taxon>Streptophyta</taxon>
        <taxon>Embryophyta</taxon>
        <taxon>Tracheophyta</taxon>
        <taxon>Spermatophyta</taxon>
        <taxon>Magnoliopsida</taxon>
        <taxon>eudicotyledons</taxon>
        <taxon>Gunneridae</taxon>
        <taxon>Pentapetalae</taxon>
        <taxon>asterids</taxon>
        <taxon>lamiids</taxon>
        <taxon>Lamiales</taxon>
        <taxon>Lentibulariaceae</taxon>
        <taxon>Utricularia</taxon>
    </lineage>
</organism>